<evidence type="ECO:0000313" key="2">
    <source>
        <dbReference type="EMBL" id="MCU4975544.1"/>
    </source>
</evidence>
<proteinExistence type="predicted"/>
<comment type="caution">
    <text evidence="1">The sequence shown here is derived from an EMBL/GenBank/DDBJ whole genome shotgun (WGS) entry which is preliminary data.</text>
</comment>
<evidence type="ECO:0008006" key="5">
    <source>
        <dbReference type="Google" id="ProtNLM"/>
    </source>
</evidence>
<sequence>MWPSWREARVTCLACGEAIPRSEAREYDKYGDRWDRDDKEFEYLCKPCDSELSRVSRHGLESLLVDVEAEIQGRDDDADRAAFCSNYLERLEEWYGTAESESEGTQRWE</sequence>
<dbReference type="RefSeq" id="WP_338005861.1">
    <property type="nucleotide sequence ID" value="NZ_JAOPKA010000021.1"/>
</dbReference>
<dbReference type="EMBL" id="JAOPKB010000020">
    <property type="protein sequence ID" value="MCU4975544.1"/>
    <property type="molecule type" value="Genomic_DNA"/>
</dbReference>
<reference evidence="1 3" key="1">
    <citation type="submission" date="2022-09" db="EMBL/GenBank/DDBJ databases">
        <title>Enrichment on poylsaccharides allowed isolation of novel metabolic and taxonomic groups of Haloarchaea.</title>
        <authorList>
            <person name="Sorokin D.Y."/>
            <person name="Elcheninov A.G."/>
            <person name="Khizhniak T.V."/>
            <person name="Kolganova T.V."/>
            <person name="Kublanov I.V."/>
        </authorList>
    </citation>
    <scope>NUCLEOTIDE SEQUENCE</scope>
    <source>
        <strain evidence="2 3">AArc-m2/3/4</strain>
        <strain evidence="1">AArc-xg1-1</strain>
    </source>
</reference>
<keyword evidence="3" id="KW-1185">Reference proteome</keyword>
<protein>
    <recommendedName>
        <fullName evidence="5">Small CPxCG-related zinc finger protein</fullName>
    </recommendedName>
</protein>
<name>A0AAP2Z2H3_9EURY</name>
<dbReference type="Proteomes" id="UP001320972">
    <property type="component" value="Unassembled WGS sequence"/>
</dbReference>
<dbReference type="AlphaFoldDB" id="A0AAP2Z2H3"/>
<dbReference type="InterPro" id="IPR055984">
    <property type="entry name" value="DUF7562"/>
</dbReference>
<dbReference type="Pfam" id="PF24443">
    <property type="entry name" value="DUF7562"/>
    <property type="match status" value="1"/>
</dbReference>
<evidence type="ECO:0000313" key="1">
    <source>
        <dbReference type="EMBL" id="MCU4744054.1"/>
    </source>
</evidence>
<evidence type="ECO:0000313" key="3">
    <source>
        <dbReference type="Proteomes" id="UP001320972"/>
    </source>
</evidence>
<accession>A0AAP2Z2H3</accession>
<dbReference type="EMBL" id="JAOPKA010000021">
    <property type="protein sequence ID" value="MCU4744054.1"/>
    <property type="molecule type" value="Genomic_DNA"/>
</dbReference>
<dbReference type="Proteomes" id="UP001321018">
    <property type="component" value="Unassembled WGS sequence"/>
</dbReference>
<gene>
    <name evidence="2" type="ORF">OB955_22920</name>
    <name evidence="1" type="ORF">OB960_21985</name>
</gene>
<evidence type="ECO:0000313" key="4">
    <source>
        <dbReference type="Proteomes" id="UP001321018"/>
    </source>
</evidence>
<organism evidence="1 4">
    <name type="scientific">Natronoglomus mannanivorans</name>
    <dbReference type="NCBI Taxonomy" id="2979990"/>
    <lineage>
        <taxon>Archaea</taxon>
        <taxon>Methanobacteriati</taxon>
        <taxon>Methanobacteriota</taxon>
        <taxon>Stenosarchaea group</taxon>
        <taxon>Halobacteria</taxon>
        <taxon>Halobacteriales</taxon>
        <taxon>Natrialbaceae</taxon>
        <taxon>Natronoglomus</taxon>
    </lineage>
</organism>